<dbReference type="AlphaFoldDB" id="A0A426Z9Z7"/>
<accession>A0A426Z9Z7</accession>
<dbReference type="Proteomes" id="UP000287651">
    <property type="component" value="Unassembled WGS sequence"/>
</dbReference>
<proteinExistence type="predicted"/>
<evidence type="ECO:0000313" key="2">
    <source>
        <dbReference type="Proteomes" id="UP000287651"/>
    </source>
</evidence>
<comment type="caution">
    <text evidence="1">The sequence shown here is derived from an EMBL/GenBank/DDBJ whole genome shotgun (WGS) entry which is preliminary data.</text>
</comment>
<reference evidence="1 2" key="1">
    <citation type="journal article" date="2014" name="Agronomy (Basel)">
        <title>A Draft Genome Sequence for Ensete ventricosum, the Drought-Tolerant Tree Against Hunger.</title>
        <authorList>
            <person name="Harrison J."/>
            <person name="Moore K.A."/>
            <person name="Paszkiewicz K."/>
            <person name="Jones T."/>
            <person name="Grant M."/>
            <person name="Ambacheew D."/>
            <person name="Muzemil S."/>
            <person name="Studholme D.J."/>
        </authorList>
    </citation>
    <scope>NUCLEOTIDE SEQUENCE [LARGE SCALE GENOMIC DNA]</scope>
</reference>
<gene>
    <name evidence="1" type="ORF">B296_00002919</name>
</gene>
<evidence type="ECO:0000313" key="1">
    <source>
        <dbReference type="EMBL" id="RRT60794.1"/>
    </source>
</evidence>
<organism evidence="1 2">
    <name type="scientific">Ensete ventricosum</name>
    <name type="common">Abyssinian banana</name>
    <name type="synonym">Musa ensete</name>
    <dbReference type="NCBI Taxonomy" id="4639"/>
    <lineage>
        <taxon>Eukaryota</taxon>
        <taxon>Viridiplantae</taxon>
        <taxon>Streptophyta</taxon>
        <taxon>Embryophyta</taxon>
        <taxon>Tracheophyta</taxon>
        <taxon>Spermatophyta</taxon>
        <taxon>Magnoliopsida</taxon>
        <taxon>Liliopsida</taxon>
        <taxon>Zingiberales</taxon>
        <taxon>Musaceae</taxon>
        <taxon>Ensete</taxon>
    </lineage>
</organism>
<sequence length="97" mass="11178">MRDHEEGDAIRQPSHLLAVSWPTWWGMGAITSVRHVISAGRRRAHCAPSCRNYPGVRFDESCEVEIAAANRWYHKLPVLLSSKMALHIFRRIWIISN</sequence>
<name>A0A426Z9Z7_ENSVE</name>
<dbReference type="EMBL" id="AMZH03007641">
    <property type="protein sequence ID" value="RRT60794.1"/>
    <property type="molecule type" value="Genomic_DNA"/>
</dbReference>
<protein>
    <submittedName>
        <fullName evidence="1">Uncharacterized protein</fullName>
    </submittedName>
</protein>